<reference evidence="1 2" key="1">
    <citation type="submission" date="2024-11" db="EMBL/GenBank/DDBJ databases">
        <title>Adaptive evolution of stress response genes in parasites aligns with host niche diversity.</title>
        <authorList>
            <person name="Hahn C."/>
            <person name="Resl P."/>
        </authorList>
    </citation>
    <scope>NUCLEOTIDE SEQUENCE [LARGE SCALE GENOMIC DNA]</scope>
    <source>
        <strain evidence="1">EGGRZ-B1_66</strain>
        <tissue evidence="1">Body</tissue>
    </source>
</reference>
<keyword evidence="2" id="KW-1185">Reference proteome</keyword>
<dbReference type="AlphaFoldDB" id="A0ABD2PPN7"/>
<dbReference type="Proteomes" id="UP001626550">
    <property type="component" value="Unassembled WGS sequence"/>
</dbReference>
<comment type="caution">
    <text evidence="1">The sequence shown here is derived from an EMBL/GenBank/DDBJ whole genome shotgun (WGS) entry which is preliminary data.</text>
</comment>
<organism evidence="1 2">
    <name type="scientific">Cichlidogyrus casuarinus</name>
    <dbReference type="NCBI Taxonomy" id="1844966"/>
    <lineage>
        <taxon>Eukaryota</taxon>
        <taxon>Metazoa</taxon>
        <taxon>Spiralia</taxon>
        <taxon>Lophotrochozoa</taxon>
        <taxon>Platyhelminthes</taxon>
        <taxon>Monogenea</taxon>
        <taxon>Monopisthocotylea</taxon>
        <taxon>Dactylogyridea</taxon>
        <taxon>Ancyrocephalidae</taxon>
        <taxon>Cichlidogyrus</taxon>
    </lineage>
</organism>
<accession>A0ABD2PPN7</accession>
<sequence>MLAGLQKRLLRMEAFVDLPVKTEFELESIKQLVKEDSIKYIPERGRRLHLYNVHDLWRSVYPQLYKMVHRNFQSEELERKAHDQVVSFTIGIVQLIHEALDNRLGIELLRLLNLWLSRLESAAESKSGMTRFQESRWRTEAELNRKIIFGQTMSIFYTCVKFWIFYLRRWNKLPLNEIRYLMPQVSWLQMHFLLHNHTRGEHVLRPPAAVSVADEHKHTQVELIDQSVSPVSASPKLAKEIEISISQPPKKLPQLQKQKEQKLVDREVLRRQIEETTAAFLRSIPRHSLIGYPVPFYEADSLDGLVTDQYHSKRYGHTYGSDLLF</sequence>
<dbReference type="EMBL" id="JBJKFK010004240">
    <property type="protein sequence ID" value="KAL3309145.1"/>
    <property type="molecule type" value="Genomic_DNA"/>
</dbReference>
<evidence type="ECO:0000313" key="2">
    <source>
        <dbReference type="Proteomes" id="UP001626550"/>
    </source>
</evidence>
<gene>
    <name evidence="1" type="ORF">Ciccas_012309</name>
</gene>
<evidence type="ECO:0000313" key="1">
    <source>
        <dbReference type="EMBL" id="KAL3309145.1"/>
    </source>
</evidence>
<protein>
    <submittedName>
        <fullName evidence="1">Uncharacterized protein</fullName>
    </submittedName>
</protein>
<name>A0ABD2PPN7_9PLAT</name>
<proteinExistence type="predicted"/>